<dbReference type="InterPro" id="IPR032675">
    <property type="entry name" value="LRR_dom_sf"/>
</dbReference>
<dbReference type="EnsemblMetazoa" id="Aqu2.1.05107_001">
    <property type="protein sequence ID" value="Aqu2.1.05107_001"/>
    <property type="gene ID" value="Aqu2.1.05107"/>
</dbReference>
<dbReference type="AlphaFoldDB" id="A0A1X7SSI6"/>
<feature type="compositionally biased region" description="Gly residues" evidence="3">
    <location>
        <begin position="179"/>
        <end position="189"/>
    </location>
</feature>
<feature type="region of interest" description="Disordered" evidence="3">
    <location>
        <begin position="168"/>
        <end position="189"/>
    </location>
</feature>
<evidence type="ECO:0008006" key="5">
    <source>
        <dbReference type="Google" id="ProtNLM"/>
    </source>
</evidence>
<organism evidence="4">
    <name type="scientific">Amphimedon queenslandica</name>
    <name type="common">Sponge</name>
    <dbReference type="NCBI Taxonomy" id="400682"/>
    <lineage>
        <taxon>Eukaryota</taxon>
        <taxon>Metazoa</taxon>
        <taxon>Porifera</taxon>
        <taxon>Demospongiae</taxon>
        <taxon>Heteroscleromorpha</taxon>
        <taxon>Haplosclerida</taxon>
        <taxon>Niphatidae</taxon>
        <taxon>Amphimedon</taxon>
    </lineage>
</organism>
<keyword evidence="2" id="KW-0677">Repeat</keyword>
<dbReference type="SUPFAM" id="SSF52058">
    <property type="entry name" value="L domain-like"/>
    <property type="match status" value="1"/>
</dbReference>
<keyword evidence="1" id="KW-0433">Leucine-rich repeat</keyword>
<evidence type="ECO:0000256" key="2">
    <source>
        <dbReference type="ARBA" id="ARBA00022737"/>
    </source>
</evidence>
<evidence type="ECO:0000313" key="4">
    <source>
        <dbReference type="EnsemblMetazoa" id="Aqu2.1.05107_001"/>
    </source>
</evidence>
<name>A0A1X7SSI6_AMPQE</name>
<sequence length="189" mass="20703">MYTVYSINTLTSLQEFYASHNYLENLRQLFSLKPLVHLVAIDLTCNPLASHSAHYRLFCIYHFPTIKAIDARAVTNTEIGLAKEKLGGRLSQDLVYEKCHSNDFNAIKKLDFVQCGLKHVDLSPVSSLDNLVSLNLEHNSLTSFSGLIHLSKLKVLCLNHNRVEYLIRPTGSGPSSTSSGGGGGGGGDP</sequence>
<evidence type="ECO:0000256" key="1">
    <source>
        <dbReference type="ARBA" id="ARBA00022614"/>
    </source>
</evidence>
<dbReference type="STRING" id="400682.A0A1X7SSI6"/>
<feature type="compositionally biased region" description="Low complexity" evidence="3">
    <location>
        <begin position="169"/>
        <end position="178"/>
    </location>
</feature>
<dbReference type="PANTHER" id="PTHR46652">
    <property type="entry name" value="LEUCINE-RICH REPEAT AND IQ DOMAIN-CONTAINING PROTEIN 1-RELATED"/>
    <property type="match status" value="1"/>
</dbReference>
<dbReference type="InParanoid" id="A0A1X7SSI6"/>
<dbReference type="PANTHER" id="PTHR46652:SF3">
    <property type="entry name" value="LEUCINE-RICH REPEAT-CONTAINING PROTEIN 9"/>
    <property type="match status" value="1"/>
</dbReference>
<evidence type="ECO:0000256" key="3">
    <source>
        <dbReference type="SAM" id="MobiDB-lite"/>
    </source>
</evidence>
<dbReference type="PROSITE" id="PS51450">
    <property type="entry name" value="LRR"/>
    <property type="match status" value="1"/>
</dbReference>
<dbReference type="InterPro" id="IPR050836">
    <property type="entry name" value="SDS22/Internalin_LRR"/>
</dbReference>
<dbReference type="InterPro" id="IPR001611">
    <property type="entry name" value="Leu-rich_rpt"/>
</dbReference>
<dbReference type="OrthoDB" id="1517790at2759"/>
<proteinExistence type="predicted"/>
<dbReference type="Gene3D" id="3.80.10.10">
    <property type="entry name" value="Ribonuclease Inhibitor"/>
    <property type="match status" value="2"/>
</dbReference>
<accession>A0A1X7SSI6</accession>
<protein>
    <recommendedName>
        <fullName evidence="5">U2A'/phosphoprotein 32 family A C-terminal domain-containing protein</fullName>
    </recommendedName>
</protein>
<reference evidence="4" key="1">
    <citation type="submission" date="2017-05" db="UniProtKB">
        <authorList>
            <consortium name="EnsemblMetazoa"/>
        </authorList>
    </citation>
    <scope>IDENTIFICATION</scope>
</reference>